<dbReference type="SUPFAM" id="SSF51395">
    <property type="entry name" value="FMN-linked oxidoreductases"/>
    <property type="match status" value="1"/>
</dbReference>
<evidence type="ECO:0000256" key="5">
    <source>
        <dbReference type="ARBA" id="ARBA00049447"/>
    </source>
</evidence>
<organism evidence="7 8">
    <name type="scientific">Protopolystoma xenopodis</name>
    <dbReference type="NCBI Taxonomy" id="117903"/>
    <lineage>
        <taxon>Eukaryota</taxon>
        <taxon>Metazoa</taxon>
        <taxon>Spiralia</taxon>
        <taxon>Lophotrochozoa</taxon>
        <taxon>Platyhelminthes</taxon>
        <taxon>Monogenea</taxon>
        <taxon>Polyopisthocotylea</taxon>
        <taxon>Polystomatidea</taxon>
        <taxon>Polystomatidae</taxon>
        <taxon>Protopolystoma</taxon>
    </lineage>
</organism>
<dbReference type="Gene3D" id="3.20.20.70">
    <property type="entry name" value="Aldolase class I"/>
    <property type="match status" value="1"/>
</dbReference>
<proteinExistence type="inferred from homology"/>
<dbReference type="EC" id="1.3.1.89" evidence="2"/>
<evidence type="ECO:0000313" key="8">
    <source>
        <dbReference type="Proteomes" id="UP000784294"/>
    </source>
</evidence>
<comment type="catalytic activity">
    <reaction evidence="5">
        <text>a 5,6-dihydrouridine in mRNA + NADP(+) = a uridine in mRNA + NADPH + H(+)</text>
        <dbReference type="Rhea" id="RHEA:69855"/>
        <dbReference type="Rhea" id="RHEA-COMP:14658"/>
        <dbReference type="Rhea" id="RHEA-COMP:17789"/>
        <dbReference type="ChEBI" id="CHEBI:15378"/>
        <dbReference type="ChEBI" id="CHEBI:57783"/>
        <dbReference type="ChEBI" id="CHEBI:58349"/>
        <dbReference type="ChEBI" id="CHEBI:65315"/>
        <dbReference type="ChEBI" id="CHEBI:74443"/>
    </reaction>
    <physiologicalReaction direction="right-to-left" evidence="5">
        <dbReference type="Rhea" id="RHEA:69857"/>
    </physiologicalReaction>
</comment>
<name>A0A3S5AFI1_9PLAT</name>
<dbReference type="AlphaFoldDB" id="A0A3S5AFI1"/>
<evidence type="ECO:0000256" key="1">
    <source>
        <dbReference type="ARBA" id="ARBA00005451"/>
    </source>
</evidence>
<evidence type="ECO:0000256" key="4">
    <source>
        <dbReference type="ARBA" id="ARBA00048342"/>
    </source>
</evidence>
<comment type="catalytic activity">
    <reaction evidence="4">
        <text>a 5,6-dihydrouridine in mRNA + NAD(+) = a uridine in mRNA + NADH + H(+)</text>
        <dbReference type="Rhea" id="RHEA:69851"/>
        <dbReference type="Rhea" id="RHEA-COMP:14658"/>
        <dbReference type="Rhea" id="RHEA-COMP:17789"/>
        <dbReference type="ChEBI" id="CHEBI:15378"/>
        <dbReference type="ChEBI" id="CHEBI:57540"/>
        <dbReference type="ChEBI" id="CHEBI:57945"/>
        <dbReference type="ChEBI" id="CHEBI:65315"/>
        <dbReference type="ChEBI" id="CHEBI:74443"/>
    </reaction>
    <physiologicalReaction direction="right-to-left" evidence="4">
        <dbReference type="Rhea" id="RHEA:69853"/>
    </physiologicalReaction>
</comment>
<evidence type="ECO:0000256" key="2">
    <source>
        <dbReference type="ARBA" id="ARBA00012376"/>
    </source>
</evidence>
<comment type="caution">
    <text evidence="7">The sequence shown here is derived from an EMBL/GenBank/DDBJ whole genome shotgun (WGS) entry which is preliminary data.</text>
</comment>
<dbReference type="OrthoDB" id="259935at2759"/>
<dbReference type="GO" id="GO:0102265">
    <property type="term" value="F:tRNA-dihydrouridine47 synthase activity"/>
    <property type="evidence" value="ECO:0007669"/>
    <property type="project" value="UniProtKB-EC"/>
</dbReference>
<dbReference type="Proteomes" id="UP000784294">
    <property type="component" value="Unassembled WGS sequence"/>
</dbReference>
<comment type="catalytic activity">
    <reaction evidence="6">
        <text>5,6-dihydrouridine(47) in tRNA + NADP(+) = uridine(47) in tRNA + NADPH + H(+)</text>
        <dbReference type="Rhea" id="RHEA:53360"/>
        <dbReference type="Rhea" id="RHEA-COMP:13539"/>
        <dbReference type="Rhea" id="RHEA-COMP:13540"/>
        <dbReference type="ChEBI" id="CHEBI:15378"/>
        <dbReference type="ChEBI" id="CHEBI:57783"/>
        <dbReference type="ChEBI" id="CHEBI:58349"/>
        <dbReference type="ChEBI" id="CHEBI:65315"/>
        <dbReference type="ChEBI" id="CHEBI:74443"/>
        <dbReference type="EC" id="1.3.1.89"/>
    </reaction>
    <physiologicalReaction direction="right-to-left" evidence="6">
        <dbReference type="Rhea" id="RHEA:53362"/>
    </physiologicalReaction>
</comment>
<dbReference type="GO" id="GO:0003723">
    <property type="term" value="F:RNA binding"/>
    <property type="evidence" value="ECO:0007669"/>
    <property type="project" value="TreeGrafter"/>
</dbReference>
<keyword evidence="8" id="KW-1185">Reference proteome</keyword>
<evidence type="ECO:0000256" key="6">
    <source>
        <dbReference type="ARBA" id="ARBA00049513"/>
    </source>
</evidence>
<gene>
    <name evidence="7" type="ORF">PXEA_LOCUS8595</name>
</gene>
<reference evidence="7" key="1">
    <citation type="submission" date="2018-11" db="EMBL/GenBank/DDBJ databases">
        <authorList>
            <consortium name="Pathogen Informatics"/>
        </authorList>
    </citation>
    <scope>NUCLEOTIDE SEQUENCE</scope>
</reference>
<evidence type="ECO:0000256" key="3">
    <source>
        <dbReference type="ARBA" id="ARBA00048266"/>
    </source>
</evidence>
<dbReference type="EMBL" id="CAAALY010023622">
    <property type="protein sequence ID" value="VEL15155.1"/>
    <property type="molecule type" value="Genomic_DNA"/>
</dbReference>
<dbReference type="PANTHER" id="PTHR45846:SF1">
    <property type="entry name" value="TRNA-DIHYDROURIDINE(47) SYNTHASE [NAD(P)(+)]-LIKE"/>
    <property type="match status" value="1"/>
</dbReference>
<protein>
    <recommendedName>
        <fullName evidence="2">tRNA-dihydrouridine(47) synthase [NAD(P)(+)]</fullName>
        <ecNumber evidence="2">1.3.1.89</ecNumber>
    </recommendedName>
</protein>
<accession>A0A3S5AFI1</accession>
<comment type="similarity">
    <text evidence="1">Belongs to the Dus family. Dus3 subfamily.</text>
</comment>
<dbReference type="InterPro" id="IPR013785">
    <property type="entry name" value="Aldolase_TIM"/>
</dbReference>
<evidence type="ECO:0000313" key="7">
    <source>
        <dbReference type="EMBL" id="VEL15155.1"/>
    </source>
</evidence>
<comment type="catalytic activity">
    <reaction evidence="3">
        <text>5,6-dihydrouridine(47) in tRNA + NAD(+) = uridine(47) in tRNA + NADH + H(+)</text>
        <dbReference type="Rhea" id="RHEA:53364"/>
        <dbReference type="Rhea" id="RHEA-COMP:13539"/>
        <dbReference type="Rhea" id="RHEA-COMP:13540"/>
        <dbReference type="ChEBI" id="CHEBI:15378"/>
        <dbReference type="ChEBI" id="CHEBI:57540"/>
        <dbReference type="ChEBI" id="CHEBI:57945"/>
        <dbReference type="ChEBI" id="CHEBI:65315"/>
        <dbReference type="ChEBI" id="CHEBI:74443"/>
        <dbReference type="EC" id="1.3.1.89"/>
    </reaction>
    <physiologicalReaction direction="right-to-left" evidence="3">
        <dbReference type="Rhea" id="RHEA:53366"/>
    </physiologicalReaction>
</comment>
<dbReference type="PANTHER" id="PTHR45846">
    <property type="entry name" value="TRNA-DIHYDROURIDINE(47) SYNTHASE [NAD(P)(+)]-LIKE"/>
    <property type="match status" value="1"/>
</dbReference>
<sequence>MVRLIDDADHDVGSGNVGNLPFRRVCKRLGADITCGEMALAANLLQGQQSEWALLRRHSSENLFGVQAYTCSSWLIRCSLLHFCVSIAAPEFSEISLMPHCSERSPRRTSHPLQFFISDGLS</sequence>